<organism evidence="1 2">
    <name type="scientific">Mycena metata</name>
    <dbReference type="NCBI Taxonomy" id="1033252"/>
    <lineage>
        <taxon>Eukaryota</taxon>
        <taxon>Fungi</taxon>
        <taxon>Dikarya</taxon>
        <taxon>Basidiomycota</taxon>
        <taxon>Agaricomycotina</taxon>
        <taxon>Agaricomycetes</taxon>
        <taxon>Agaricomycetidae</taxon>
        <taxon>Agaricales</taxon>
        <taxon>Marasmiineae</taxon>
        <taxon>Mycenaceae</taxon>
        <taxon>Mycena</taxon>
    </lineage>
</organism>
<sequence length="436" mass="47807">MDPLQTSDLHKIQKWDAYVPDMKGYIAPQQLELSPACASDIATQITTLTREENNCMRNTTAPFLGLSVSEEYPATSLTIDGETFAVPASSREMAFLGGHLGDPRASRHIASPAAVHISDRGQSFISKSLNGALANIGASHGNYIAEMTLASLEVFKTGFHKLSSTPENDRHIATLFVALPALFTGPAIQVCAGTHDNLKREVTLPQDLSRGLSVIAMYAGVSDAYMTLAAGCEVICLTYHLYGTLRSDEPSVLPRLHNLSGALPPLRDAFCTWRHCLNSGAAAPPLILFFLRQTPTSAAEFEGADAILLCHLAPLAKAYGFNLYLGNFTHTLSSKQTVPHEYKEYDEEIDLSQLELSDDPDEDFEVDTLRRLDGVRINLPALVKMATALVETDDVHHDDLIEIDLEQDYEVYDQSIYDTTVIYSETRTVTLLFLAP</sequence>
<evidence type="ECO:0000313" key="2">
    <source>
        <dbReference type="Proteomes" id="UP001215598"/>
    </source>
</evidence>
<accession>A0AAD7NE06</accession>
<dbReference type="AlphaFoldDB" id="A0AAD7NE06"/>
<dbReference type="EMBL" id="JARKIB010000046">
    <property type="protein sequence ID" value="KAJ7756692.1"/>
    <property type="molecule type" value="Genomic_DNA"/>
</dbReference>
<dbReference type="Proteomes" id="UP001215598">
    <property type="component" value="Unassembled WGS sequence"/>
</dbReference>
<gene>
    <name evidence="1" type="ORF">B0H16DRAFT_1721755</name>
</gene>
<evidence type="ECO:0000313" key="1">
    <source>
        <dbReference type="EMBL" id="KAJ7756692.1"/>
    </source>
</evidence>
<reference evidence="1" key="1">
    <citation type="submission" date="2023-03" db="EMBL/GenBank/DDBJ databases">
        <title>Massive genome expansion in bonnet fungi (Mycena s.s.) driven by repeated elements and novel gene families across ecological guilds.</title>
        <authorList>
            <consortium name="Lawrence Berkeley National Laboratory"/>
            <person name="Harder C.B."/>
            <person name="Miyauchi S."/>
            <person name="Viragh M."/>
            <person name="Kuo A."/>
            <person name="Thoen E."/>
            <person name="Andreopoulos B."/>
            <person name="Lu D."/>
            <person name="Skrede I."/>
            <person name="Drula E."/>
            <person name="Henrissat B."/>
            <person name="Morin E."/>
            <person name="Kohler A."/>
            <person name="Barry K."/>
            <person name="LaButti K."/>
            <person name="Morin E."/>
            <person name="Salamov A."/>
            <person name="Lipzen A."/>
            <person name="Mereny Z."/>
            <person name="Hegedus B."/>
            <person name="Baldrian P."/>
            <person name="Stursova M."/>
            <person name="Weitz H."/>
            <person name="Taylor A."/>
            <person name="Grigoriev I.V."/>
            <person name="Nagy L.G."/>
            <person name="Martin F."/>
            <person name="Kauserud H."/>
        </authorList>
    </citation>
    <scope>NUCLEOTIDE SEQUENCE</scope>
    <source>
        <strain evidence="1">CBHHK182m</strain>
    </source>
</reference>
<keyword evidence="2" id="KW-1185">Reference proteome</keyword>
<protein>
    <submittedName>
        <fullName evidence="1">Uncharacterized protein</fullName>
    </submittedName>
</protein>
<name>A0AAD7NE06_9AGAR</name>
<proteinExistence type="predicted"/>
<comment type="caution">
    <text evidence="1">The sequence shown here is derived from an EMBL/GenBank/DDBJ whole genome shotgun (WGS) entry which is preliminary data.</text>
</comment>